<evidence type="ECO:0000259" key="3">
    <source>
        <dbReference type="Pfam" id="PF03107"/>
    </source>
</evidence>
<keyword evidence="5" id="KW-1185">Reference proteome</keyword>
<evidence type="ECO:0000256" key="2">
    <source>
        <dbReference type="SAM" id="MobiDB-lite"/>
    </source>
</evidence>
<dbReference type="PANTHER" id="PTHR47841:SF3">
    <property type="entry name" value="OS09G0492800 PROTEIN"/>
    <property type="match status" value="1"/>
</dbReference>
<keyword evidence="1" id="KW-0677">Repeat</keyword>
<dbReference type="InterPro" id="IPR046349">
    <property type="entry name" value="C1-like_sf"/>
</dbReference>
<organism evidence="4 5">
    <name type="scientific">Lithospermum erythrorhizon</name>
    <name type="common">Purple gromwell</name>
    <name type="synonym">Lithospermum officinale var. erythrorhizon</name>
    <dbReference type="NCBI Taxonomy" id="34254"/>
    <lineage>
        <taxon>Eukaryota</taxon>
        <taxon>Viridiplantae</taxon>
        <taxon>Streptophyta</taxon>
        <taxon>Embryophyta</taxon>
        <taxon>Tracheophyta</taxon>
        <taxon>Spermatophyta</taxon>
        <taxon>Magnoliopsida</taxon>
        <taxon>eudicotyledons</taxon>
        <taxon>Gunneridae</taxon>
        <taxon>Pentapetalae</taxon>
        <taxon>asterids</taxon>
        <taxon>lamiids</taxon>
        <taxon>Boraginales</taxon>
        <taxon>Boraginaceae</taxon>
        <taxon>Boraginoideae</taxon>
        <taxon>Lithospermeae</taxon>
        <taxon>Lithospermum</taxon>
    </lineage>
</organism>
<reference evidence="4 5" key="1">
    <citation type="submission" date="2024-01" db="EMBL/GenBank/DDBJ databases">
        <title>The complete chloroplast genome sequence of Lithospermum erythrorhizon: insights into the phylogenetic relationship among Boraginaceae species and the maternal lineages of purple gromwells.</title>
        <authorList>
            <person name="Okada T."/>
            <person name="Watanabe K."/>
        </authorList>
    </citation>
    <scope>NUCLEOTIDE SEQUENCE [LARGE SCALE GENOMIC DNA]</scope>
</reference>
<name>A0AAV3NQ59_LITER</name>
<feature type="region of interest" description="Disordered" evidence="2">
    <location>
        <begin position="1"/>
        <end position="38"/>
    </location>
</feature>
<dbReference type="SUPFAM" id="SSF57889">
    <property type="entry name" value="Cysteine-rich domain"/>
    <property type="match status" value="2"/>
</dbReference>
<evidence type="ECO:0000313" key="5">
    <source>
        <dbReference type="Proteomes" id="UP001454036"/>
    </source>
</evidence>
<dbReference type="InterPro" id="IPR004146">
    <property type="entry name" value="DC1"/>
</dbReference>
<proteinExistence type="predicted"/>
<protein>
    <recommendedName>
        <fullName evidence="3">DC1 domain-containing protein</fullName>
    </recommendedName>
</protein>
<evidence type="ECO:0000256" key="1">
    <source>
        <dbReference type="ARBA" id="ARBA00022737"/>
    </source>
</evidence>
<gene>
    <name evidence="4" type="ORF">LIER_02291</name>
</gene>
<accession>A0AAV3NQ59</accession>
<dbReference type="AlphaFoldDB" id="A0AAV3NQ59"/>
<feature type="domain" description="DC1" evidence="3">
    <location>
        <begin position="78"/>
        <end position="121"/>
    </location>
</feature>
<evidence type="ECO:0000313" key="4">
    <source>
        <dbReference type="EMBL" id="GAA0141058.1"/>
    </source>
</evidence>
<feature type="domain" description="DC1" evidence="3">
    <location>
        <begin position="190"/>
        <end position="244"/>
    </location>
</feature>
<dbReference type="EMBL" id="BAABME010000245">
    <property type="protein sequence ID" value="GAA0141058.1"/>
    <property type="molecule type" value="Genomic_DNA"/>
</dbReference>
<dbReference type="Proteomes" id="UP001454036">
    <property type="component" value="Unassembled WGS sequence"/>
</dbReference>
<dbReference type="PANTHER" id="PTHR47841">
    <property type="entry name" value="DIACYLGLYCEROL KINASE THETA-LIKE-RELATED"/>
    <property type="match status" value="1"/>
</dbReference>
<sequence length="313" mass="34674">MERKSFRMSPKSIRSFRSIEVPRAPPAPRPGNRSMYGKAPHVPAPWPGNNVMYGKAPHAPEFPTSPQPVVGEEIVHYSHLKHPLVEVTLQELFTCAGCKEYGAGKRYACQQCEFQLHDFCAFSPPTLKDHPLHGQHQLVFHAKPKQAGITWPRCDVCSKSLKGFVFRCRACNFQMHPCCAMLSHEMKLSVHPHTLKLLPPTINTTSSSADSNPAIVCGECKKKRSGRVYRCSECNDYYLHAICAKAFLNGLQENGIDPPAKPSMISTAARVASQVVIEFIGGFLDGIGEGVGEALVQNIGRGRRNARRARMNQ</sequence>
<feature type="domain" description="DC1" evidence="3">
    <location>
        <begin position="131"/>
        <end position="180"/>
    </location>
</feature>
<comment type="caution">
    <text evidence="4">The sequence shown here is derived from an EMBL/GenBank/DDBJ whole genome shotgun (WGS) entry which is preliminary data.</text>
</comment>
<dbReference type="Pfam" id="PF03107">
    <property type="entry name" value="C1_2"/>
    <property type="match status" value="3"/>
</dbReference>